<protein>
    <submittedName>
        <fullName evidence="1">Unannotated protein</fullName>
    </submittedName>
</protein>
<dbReference type="EMBL" id="CAFBNA010000120">
    <property type="protein sequence ID" value="CAB4942986.1"/>
    <property type="molecule type" value="Genomic_DNA"/>
</dbReference>
<evidence type="ECO:0000313" key="1">
    <source>
        <dbReference type="EMBL" id="CAB4620701.1"/>
    </source>
</evidence>
<dbReference type="InterPro" id="IPR003795">
    <property type="entry name" value="DUF192"/>
</dbReference>
<dbReference type="Gene3D" id="2.60.120.1140">
    <property type="entry name" value="Protein of unknown function DUF192"/>
    <property type="match status" value="1"/>
</dbReference>
<evidence type="ECO:0000313" key="2">
    <source>
        <dbReference type="EMBL" id="CAB4942986.1"/>
    </source>
</evidence>
<organism evidence="1">
    <name type="scientific">freshwater metagenome</name>
    <dbReference type="NCBI Taxonomy" id="449393"/>
    <lineage>
        <taxon>unclassified sequences</taxon>
        <taxon>metagenomes</taxon>
        <taxon>ecological metagenomes</taxon>
    </lineage>
</organism>
<sequence>MKRRALAAVVSVIAAAVLLGSCGSGVSSTQQSQQQTVATAEASMRAQGFSKVTLRIRHADGTVEEHCVWLADIEAERERGLMEITDPSLGGGDAMVFAFAADTSASFWMKDTLLPLSIAWVDSAGGVVNTADMDPCPSDAKSCPQFPPGRPYRLAIEMAQGRLQDWGIEPGANVSLAGSC</sequence>
<gene>
    <name evidence="1" type="ORF">UFOPK1827_01964</name>
    <name evidence="2" type="ORF">UFOPK3708_01558</name>
</gene>
<accession>A0A6J6I2Q6</accession>
<dbReference type="EMBL" id="CAEZUO010000156">
    <property type="protein sequence ID" value="CAB4620701.1"/>
    <property type="molecule type" value="Genomic_DNA"/>
</dbReference>
<dbReference type="Pfam" id="PF02643">
    <property type="entry name" value="DUF192"/>
    <property type="match status" value="1"/>
</dbReference>
<dbReference type="PANTHER" id="PTHR37953">
    <property type="entry name" value="UPF0127 PROTEIN MJ1496"/>
    <property type="match status" value="1"/>
</dbReference>
<name>A0A6J6I2Q6_9ZZZZ</name>
<dbReference type="AlphaFoldDB" id="A0A6J6I2Q6"/>
<dbReference type="InterPro" id="IPR038695">
    <property type="entry name" value="Saro_0823-like_sf"/>
</dbReference>
<reference evidence="1" key="1">
    <citation type="submission" date="2020-05" db="EMBL/GenBank/DDBJ databases">
        <authorList>
            <person name="Chiriac C."/>
            <person name="Salcher M."/>
            <person name="Ghai R."/>
            <person name="Kavagutti S V."/>
        </authorList>
    </citation>
    <scope>NUCLEOTIDE SEQUENCE</scope>
</reference>
<dbReference type="PROSITE" id="PS51257">
    <property type="entry name" value="PROKAR_LIPOPROTEIN"/>
    <property type="match status" value="1"/>
</dbReference>
<dbReference type="PANTHER" id="PTHR37953:SF1">
    <property type="entry name" value="UPF0127 PROTEIN MJ1496"/>
    <property type="match status" value="1"/>
</dbReference>
<proteinExistence type="predicted"/>